<comment type="caution">
    <text evidence="1">The sequence shown here is derived from an EMBL/GenBank/DDBJ whole genome shotgun (WGS) entry which is preliminary data.</text>
</comment>
<accession>A0A923RHL9</accession>
<dbReference type="Proteomes" id="UP000637359">
    <property type="component" value="Unassembled WGS sequence"/>
</dbReference>
<reference evidence="1" key="1">
    <citation type="submission" date="2020-08" db="EMBL/GenBank/DDBJ databases">
        <title>Genome public.</title>
        <authorList>
            <person name="Liu C."/>
            <person name="Sun Q."/>
        </authorList>
    </citation>
    <scope>NUCLEOTIDE SEQUENCE</scope>
    <source>
        <strain evidence="1">BX22</strain>
    </source>
</reference>
<protein>
    <submittedName>
        <fullName evidence="1">Uncharacterized protein</fullName>
    </submittedName>
</protein>
<name>A0A923RHL9_9BACI</name>
<gene>
    <name evidence="1" type="ORF">H8S33_00015</name>
</gene>
<keyword evidence="2" id="KW-1185">Reference proteome</keyword>
<organism evidence="1 2">
    <name type="scientific">Ornithinibacillus hominis</name>
    <dbReference type="NCBI Taxonomy" id="2763055"/>
    <lineage>
        <taxon>Bacteria</taxon>
        <taxon>Bacillati</taxon>
        <taxon>Bacillota</taxon>
        <taxon>Bacilli</taxon>
        <taxon>Bacillales</taxon>
        <taxon>Bacillaceae</taxon>
        <taxon>Ornithinibacillus</taxon>
    </lineage>
</organism>
<proteinExistence type="predicted"/>
<dbReference type="AlphaFoldDB" id="A0A923RHL9"/>
<sequence length="108" mass="11898">MSLQSVLAEWAKSLLNYGNKVTVLLADVNEERLVQTKEEFAGKGITDVEYQTVDITELKIIKLSEKDKSIGTINVIVYTAVLSPTMADLKRITQVSLVGTGIVFSLHD</sequence>
<dbReference type="EMBL" id="JACOOL010000001">
    <property type="protein sequence ID" value="MBC5635197.1"/>
    <property type="molecule type" value="Genomic_DNA"/>
</dbReference>
<evidence type="ECO:0000313" key="1">
    <source>
        <dbReference type="EMBL" id="MBC5635197.1"/>
    </source>
</evidence>
<dbReference type="RefSeq" id="WP_186867919.1">
    <property type="nucleotide sequence ID" value="NZ_JACOOL010000001.1"/>
</dbReference>
<evidence type="ECO:0000313" key="2">
    <source>
        <dbReference type="Proteomes" id="UP000637359"/>
    </source>
</evidence>